<evidence type="ECO:0000256" key="3">
    <source>
        <dbReference type="ARBA" id="ARBA00022741"/>
    </source>
</evidence>
<comment type="caution">
    <text evidence="6">The sequence shown here is derived from an EMBL/GenBank/DDBJ whole genome shotgun (WGS) entry which is preliminary data.</text>
</comment>
<dbReference type="InterPro" id="IPR003439">
    <property type="entry name" value="ABC_transporter-like_ATP-bd"/>
</dbReference>
<keyword evidence="6" id="KW-0449">Lipoprotein</keyword>
<keyword evidence="2" id="KW-0813">Transport</keyword>
<protein>
    <submittedName>
        <fullName evidence="6">Lipoprotein-releasing system ATP-binding protein</fullName>
        <ecNumber evidence="6">3.6.3.-</ecNumber>
    </submittedName>
</protein>
<dbReference type="Pfam" id="PF00005">
    <property type="entry name" value="ABC_tran"/>
    <property type="match status" value="1"/>
</dbReference>
<dbReference type="GO" id="GO:0022857">
    <property type="term" value="F:transmembrane transporter activity"/>
    <property type="evidence" value="ECO:0007669"/>
    <property type="project" value="TreeGrafter"/>
</dbReference>
<dbReference type="GO" id="GO:0005524">
    <property type="term" value="F:ATP binding"/>
    <property type="evidence" value="ECO:0007669"/>
    <property type="project" value="UniProtKB-KW"/>
</dbReference>
<dbReference type="AlphaFoldDB" id="A0A7W7ZV56"/>
<dbReference type="GO" id="GO:0016887">
    <property type="term" value="F:ATP hydrolysis activity"/>
    <property type="evidence" value="ECO:0007669"/>
    <property type="project" value="InterPro"/>
</dbReference>
<dbReference type="InterPro" id="IPR003593">
    <property type="entry name" value="AAA+_ATPase"/>
</dbReference>
<dbReference type="EMBL" id="JACHIO010000033">
    <property type="protein sequence ID" value="MBB5066700.1"/>
    <property type="molecule type" value="Genomic_DNA"/>
</dbReference>
<evidence type="ECO:0000256" key="1">
    <source>
        <dbReference type="ARBA" id="ARBA00005417"/>
    </source>
</evidence>
<dbReference type="PROSITE" id="PS00211">
    <property type="entry name" value="ABC_TRANSPORTER_1"/>
    <property type="match status" value="1"/>
</dbReference>
<dbReference type="InterPro" id="IPR017911">
    <property type="entry name" value="MacB-like_ATP-bd"/>
</dbReference>
<dbReference type="PROSITE" id="PS50893">
    <property type="entry name" value="ABC_TRANSPORTER_2"/>
    <property type="match status" value="1"/>
</dbReference>
<dbReference type="CDD" id="cd03255">
    <property type="entry name" value="ABC_MJ0796_LolCDE_FtsE"/>
    <property type="match status" value="1"/>
</dbReference>
<dbReference type="RefSeq" id="WP_184260724.1">
    <property type="nucleotide sequence ID" value="NZ_JACHIO010000033.1"/>
</dbReference>
<proteinExistence type="inferred from homology"/>
<organism evidence="6 7">
    <name type="scientific">Granulicella mallensis</name>
    <dbReference type="NCBI Taxonomy" id="940614"/>
    <lineage>
        <taxon>Bacteria</taxon>
        <taxon>Pseudomonadati</taxon>
        <taxon>Acidobacteriota</taxon>
        <taxon>Terriglobia</taxon>
        <taxon>Terriglobales</taxon>
        <taxon>Acidobacteriaceae</taxon>
        <taxon>Granulicella</taxon>
    </lineage>
</organism>
<dbReference type="InterPro" id="IPR017871">
    <property type="entry name" value="ABC_transporter-like_CS"/>
</dbReference>
<dbReference type="SMART" id="SM00382">
    <property type="entry name" value="AAA"/>
    <property type="match status" value="1"/>
</dbReference>
<dbReference type="Proteomes" id="UP000584867">
    <property type="component" value="Unassembled WGS sequence"/>
</dbReference>
<evidence type="ECO:0000313" key="7">
    <source>
        <dbReference type="Proteomes" id="UP000584867"/>
    </source>
</evidence>
<dbReference type="GO" id="GO:0005886">
    <property type="term" value="C:plasma membrane"/>
    <property type="evidence" value="ECO:0007669"/>
    <property type="project" value="TreeGrafter"/>
</dbReference>
<accession>A0A7W7ZV56</accession>
<reference evidence="6 7" key="1">
    <citation type="submission" date="2020-08" db="EMBL/GenBank/DDBJ databases">
        <title>Genomic Encyclopedia of Type Strains, Phase IV (KMG-V): Genome sequencing to study the core and pangenomes of soil and plant-associated prokaryotes.</title>
        <authorList>
            <person name="Whitman W."/>
        </authorList>
    </citation>
    <scope>NUCLEOTIDE SEQUENCE [LARGE SCALE GENOMIC DNA]</scope>
    <source>
        <strain evidence="6 7">X5P3</strain>
    </source>
</reference>
<comment type="similarity">
    <text evidence="1">Belongs to the ABC transporter superfamily.</text>
</comment>
<sequence>MTSPVLRALALEKTYAPLSTGATGLQLFRDLSLEVAAGEMVAIVGESGAGKSSLLHLLAALDKPTSGQVWCGNVEVTGLNAKEAAGFRNRDIGYVWQFHYLLPEFTALENVAMPLLARATPHKQAMTQAALWLDRVGLGGRGHHRSGELSGGEQQRVSIARALVTQPKLLLADEPTGDLDNATAQRVFDLLMGLHREHSLASVLVTHNLDFASHCDRVLRLREGRLVQG</sequence>
<gene>
    <name evidence="6" type="ORF">HDF15_005084</name>
</gene>
<evidence type="ECO:0000313" key="6">
    <source>
        <dbReference type="EMBL" id="MBB5066700.1"/>
    </source>
</evidence>
<keyword evidence="3" id="KW-0547">Nucleotide-binding</keyword>
<keyword evidence="4 6" id="KW-0067">ATP-binding</keyword>
<evidence type="ECO:0000259" key="5">
    <source>
        <dbReference type="PROSITE" id="PS50893"/>
    </source>
</evidence>
<feature type="domain" description="ABC transporter" evidence="5">
    <location>
        <begin position="6"/>
        <end position="229"/>
    </location>
</feature>
<dbReference type="InterPro" id="IPR027417">
    <property type="entry name" value="P-loop_NTPase"/>
</dbReference>
<dbReference type="PANTHER" id="PTHR24220:SF689">
    <property type="entry name" value="LIPOPROTEIN-RELEASING SYSTEM ATP-BINDING PROTEIN LOLD"/>
    <property type="match status" value="1"/>
</dbReference>
<evidence type="ECO:0000256" key="4">
    <source>
        <dbReference type="ARBA" id="ARBA00022840"/>
    </source>
</evidence>
<evidence type="ECO:0000256" key="2">
    <source>
        <dbReference type="ARBA" id="ARBA00022448"/>
    </source>
</evidence>
<dbReference type="PANTHER" id="PTHR24220">
    <property type="entry name" value="IMPORT ATP-BINDING PROTEIN"/>
    <property type="match status" value="1"/>
</dbReference>
<dbReference type="SUPFAM" id="SSF52540">
    <property type="entry name" value="P-loop containing nucleoside triphosphate hydrolases"/>
    <property type="match status" value="1"/>
</dbReference>
<dbReference type="EC" id="3.6.3.-" evidence="6"/>
<keyword evidence="6" id="KW-0378">Hydrolase</keyword>
<name>A0A7W7ZV56_9BACT</name>
<dbReference type="Gene3D" id="3.40.50.300">
    <property type="entry name" value="P-loop containing nucleotide triphosphate hydrolases"/>
    <property type="match status" value="1"/>
</dbReference>
<dbReference type="InterPro" id="IPR015854">
    <property type="entry name" value="ABC_transpr_LolD-like"/>
</dbReference>